<gene>
    <name evidence="1" type="ORF">BJ508DRAFT_161876</name>
</gene>
<organism evidence="1 2">
    <name type="scientific">Ascobolus immersus RN42</name>
    <dbReference type="NCBI Taxonomy" id="1160509"/>
    <lineage>
        <taxon>Eukaryota</taxon>
        <taxon>Fungi</taxon>
        <taxon>Dikarya</taxon>
        <taxon>Ascomycota</taxon>
        <taxon>Pezizomycotina</taxon>
        <taxon>Pezizomycetes</taxon>
        <taxon>Pezizales</taxon>
        <taxon>Ascobolaceae</taxon>
        <taxon>Ascobolus</taxon>
    </lineage>
</organism>
<keyword evidence="2" id="KW-1185">Reference proteome</keyword>
<name>A0A3N4HY53_ASCIM</name>
<dbReference type="Proteomes" id="UP000275078">
    <property type="component" value="Unassembled WGS sequence"/>
</dbReference>
<evidence type="ECO:0000313" key="2">
    <source>
        <dbReference type="Proteomes" id="UP000275078"/>
    </source>
</evidence>
<proteinExistence type="predicted"/>
<accession>A0A3N4HY53</accession>
<protein>
    <submittedName>
        <fullName evidence="1">Uncharacterized protein</fullName>
    </submittedName>
</protein>
<dbReference type="EMBL" id="ML119717">
    <property type="protein sequence ID" value="RPA78026.1"/>
    <property type="molecule type" value="Genomic_DNA"/>
</dbReference>
<sequence length="193" mass="22009">MMPQEPDPYTFTLRDHHRDFRASNPSGYHLYNHSASTAAHLQQSDQSFNVFGFYDSEMHTGSQPIHHSSSHEAVPCIGQCNRSRFDVVPDAIAWQPQPCSSHCYYSHWSATCRMRPNASNMLPNMEMVAPVVPNSDFGRTRTTFDSDYHEPIHNVAPTPINTYSNYKQLLESSKNCCFIPDCNRFSEPFTVPC</sequence>
<reference evidence="1 2" key="1">
    <citation type="journal article" date="2018" name="Nat. Ecol. Evol.">
        <title>Pezizomycetes genomes reveal the molecular basis of ectomycorrhizal truffle lifestyle.</title>
        <authorList>
            <person name="Murat C."/>
            <person name="Payen T."/>
            <person name="Noel B."/>
            <person name="Kuo A."/>
            <person name="Morin E."/>
            <person name="Chen J."/>
            <person name="Kohler A."/>
            <person name="Krizsan K."/>
            <person name="Balestrini R."/>
            <person name="Da Silva C."/>
            <person name="Montanini B."/>
            <person name="Hainaut M."/>
            <person name="Levati E."/>
            <person name="Barry K.W."/>
            <person name="Belfiori B."/>
            <person name="Cichocki N."/>
            <person name="Clum A."/>
            <person name="Dockter R.B."/>
            <person name="Fauchery L."/>
            <person name="Guy J."/>
            <person name="Iotti M."/>
            <person name="Le Tacon F."/>
            <person name="Lindquist E.A."/>
            <person name="Lipzen A."/>
            <person name="Malagnac F."/>
            <person name="Mello A."/>
            <person name="Molinier V."/>
            <person name="Miyauchi S."/>
            <person name="Poulain J."/>
            <person name="Riccioni C."/>
            <person name="Rubini A."/>
            <person name="Sitrit Y."/>
            <person name="Splivallo R."/>
            <person name="Traeger S."/>
            <person name="Wang M."/>
            <person name="Zifcakova L."/>
            <person name="Wipf D."/>
            <person name="Zambonelli A."/>
            <person name="Paolocci F."/>
            <person name="Nowrousian M."/>
            <person name="Ottonello S."/>
            <person name="Baldrian P."/>
            <person name="Spatafora J.W."/>
            <person name="Henrissat B."/>
            <person name="Nagy L.G."/>
            <person name="Aury J.M."/>
            <person name="Wincker P."/>
            <person name="Grigoriev I.V."/>
            <person name="Bonfante P."/>
            <person name="Martin F.M."/>
        </authorList>
    </citation>
    <scope>NUCLEOTIDE SEQUENCE [LARGE SCALE GENOMIC DNA]</scope>
    <source>
        <strain evidence="1 2">RN42</strain>
    </source>
</reference>
<evidence type="ECO:0000313" key="1">
    <source>
        <dbReference type="EMBL" id="RPA78026.1"/>
    </source>
</evidence>
<dbReference type="AlphaFoldDB" id="A0A3N4HY53"/>